<dbReference type="PROSITE" id="PS01287">
    <property type="entry name" value="RTC"/>
    <property type="match status" value="1"/>
</dbReference>
<dbReference type="OrthoDB" id="1911237at2759"/>
<dbReference type="InterPro" id="IPR036553">
    <property type="entry name" value="RPTC_insert"/>
</dbReference>
<evidence type="ECO:0000259" key="6">
    <source>
        <dbReference type="Pfam" id="PF05189"/>
    </source>
</evidence>
<dbReference type="InterPro" id="IPR037136">
    <property type="entry name" value="RNA3'_phos_cyclase_dom_sf"/>
</dbReference>
<feature type="domain" description="RNA 3'-terminal phosphate cyclase insert" evidence="6">
    <location>
        <begin position="180"/>
        <end position="284"/>
    </location>
</feature>
<evidence type="ECO:0000259" key="5">
    <source>
        <dbReference type="Pfam" id="PF01137"/>
    </source>
</evidence>
<dbReference type="InterPro" id="IPR013791">
    <property type="entry name" value="RNA3'-term_phos_cycl_insert"/>
</dbReference>
<keyword evidence="8" id="KW-1185">Reference proteome</keyword>
<accession>A0A087SY75</accession>
<feature type="non-terminal residue" evidence="7">
    <location>
        <position position="368"/>
    </location>
</feature>
<evidence type="ECO:0000313" key="7">
    <source>
        <dbReference type="EMBL" id="KFM57814.1"/>
    </source>
</evidence>
<reference evidence="7 8" key="1">
    <citation type="submission" date="2013-11" db="EMBL/GenBank/DDBJ databases">
        <title>Genome sequencing of Stegodyphus mimosarum.</title>
        <authorList>
            <person name="Bechsgaard J."/>
        </authorList>
    </citation>
    <scope>NUCLEOTIDE SEQUENCE [LARGE SCALE GENOMIC DNA]</scope>
</reference>
<dbReference type="InterPro" id="IPR000228">
    <property type="entry name" value="RNA3'_term_phos_cyc"/>
</dbReference>
<dbReference type="Pfam" id="PF01137">
    <property type="entry name" value="RTC"/>
    <property type="match status" value="1"/>
</dbReference>
<dbReference type="PIRSF" id="PIRSF005378">
    <property type="entry name" value="RNA3'_term_phos_cycl_euk"/>
    <property type="match status" value="1"/>
</dbReference>
<dbReference type="NCBIfam" id="TIGR03400">
    <property type="entry name" value="18S_RNA_Rcl1p"/>
    <property type="match status" value="1"/>
</dbReference>
<dbReference type="InterPro" id="IPR016443">
    <property type="entry name" value="RNA3'_term_phos_cyc_type_2"/>
</dbReference>
<dbReference type="CDD" id="cd00875">
    <property type="entry name" value="RNA_Cyclase_Class_I"/>
    <property type="match status" value="1"/>
</dbReference>
<dbReference type="SUPFAM" id="SSF55205">
    <property type="entry name" value="EPT/RTPC-like"/>
    <property type="match status" value="1"/>
</dbReference>
<keyword evidence="4" id="KW-0539">Nucleus</keyword>
<dbReference type="Pfam" id="PF05189">
    <property type="entry name" value="RTC_insert"/>
    <property type="match status" value="1"/>
</dbReference>
<dbReference type="GO" id="GO:0004521">
    <property type="term" value="F:RNA endonuclease activity"/>
    <property type="evidence" value="ECO:0007669"/>
    <property type="project" value="TreeGrafter"/>
</dbReference>
<keyword evidence="3" id="KW-0690">Ribosome biogenesis</keyword>
<dbReference type="PANTHER" id="PTHR11096:SF1">
    <property type="entry name" value="RNA 3'-TERMINAL PHOSPHATE CYCLASE-LIKE PROTEIN"/>
    <property type="match status" value="1"/>
</dbReference>
<dbReference type="STRING" id="407821.A0A087SY75"/>
<sequence>MASINYNGSNFFRQRLILSTLCGRPIVIRNIRDTSDEPGINDYEDSFLKLLDLLTDGSVIVVNETGTTVKYTPGILLGGKLQHNCCIQRSISYYLEPLLCLAPFCKKPLHITLRGITNDSMDPTVDAIKLSSLPVLKRFIIKDDDLEIKIISRGMAPEGGGEVLFRCPVVNNIRPFKCLDAGKVKRVRGVAYSVRVSPAMASRMVDAAKGILLKFLPDVYIYTDHYKGKNSGKSPGFGLTLVAETTAGVFYCGEAVSKPSGSGEAFIVPEDIAKQACHNLLEEIYRGGFVDSNNQSLACLFMALGTTDVSKLKTGPLSPYTIQFLRHIEDFCQLRMKLETDQNEKLQLGTHKVILTCVGIGYTNISRP</sequence>
<dbReference type="InterPro" id="IPR013792">
    <property type="entry name" value="RNA3'P_cycl/enolpyr_Trfase_a/b"/>
</dbReference>
<evidence type="ECO:0000256" key="1">
    <source>
        <dbReference type="ARBA" id="ARBA00004604"/>
    </source>
</evidence>
<dbReference type="PANTHER" id="PTHR11096">
    <property type="entry name" value="RNA 3' TERMINAL PHOSPHATE CYCLASE"/>
    <property type="match status" value="1"/>
</dbReference>
<evidence type="ECO:0000256" key="3">
    <source>
        <dbReference type="ARBA" id="ARBA00022517"/>
    </source>
</evidence>
<dbReference type="Gene3D" id="3.30.360.20">
    <property type="entry name" value="RNA 3'-terminal phosphate cyclase, insert domain"/>
    <property type="match status" value="1"/>
</dbReference>
<dbReference type="Gene3D" id="3.65.10.20">
    <property type="entry name" value="RNA 3'-terminal phosphate cyclase domain"/>
    <property type="match status" value="1"/>
</dbReference>
<dbReference type="Proteomes" id="UP000054359">
    <property type="component" value="Unassembled WGS sequence"/>
</dbReference>
<comment type="subcellular location">
    <subcellularLocation>
        <location evidence="1">Nucleus</location>
        <location evidence="1">Nucleolus</location>
    </subcellularLocation>
</comment>
<dbReference type="InterPro" id="IPR023797">
    <property type="entry name" value="RNA3'_phos_cyclase_dom"/>
</dbReference>
<evidence type="ECO:0000256" key="4">
    <source>
        <dbReference type="ARBA" id="ARBA00023242"/>
    </source>
</evidence>
<evidence type="ECO:0000313" key="8">
    <source>
        <dbReference type="Proteomes" id="UP000054359"/>
    </source>
</evidence>
<name>A0A087SY75_STEMI</name>
<dbReference type="EMBL" id="KK112498">
    <property type="protein sequence ID" value="KFM57814.1"/>
    <property type="molecule type" value="Genomic_DNA"/>
</dbReference>
<gene>
    <name evidence="7" type="ORF">X975_04508</name>
</gene>
<dbReference type="AlphaFoldDB" id="A0A087SY75"/>
<dbReference type="GO" id="GO:0005730">
    <property type="term" value="C:nucleolus"/>
    <property type="evidence" value="ECO:0007669"/>
    <property type="project" value="UniProtKB-SubCell"/>
</dbReference>
<dbReference type="GO" id="GO:0000479">
    <property type="term" value="P:endonucleolytic cleavage of tricistronic rRNA transcript (SSU-rRNA, 5.8S rRNA, LSU-rRNA)"/>
    <property type="evidence" value="ECO:0007669"/>
    <property type="project" value="TreeGrafter"/>
</dbReference>
<proteinExistence type="inferred from homology"/>
<evidence type="ECO:0000256" key="2">
    <source>
        <dbReference type="ARBA" id="ARBA00007089"/>
    </source>
</evidence>
<comment type="similarity">
    <text evidence="2">Belongs to the RNA 3'-terminal cyclase family. Type 2 subfamily.</text>
</comment>
<feature type="domain" description="RNA 3'-terminal phosphate cyclase" evidence="5">
    <location>
        <begin position="6"/>
        <end position="337"/>
    </location>
</feature>
<dbReference type="FunFam" id="3.30.360.20:FF:000001">
    <property type="entry name" value="RNA terminal phosphate cyclase-like 1"/>
    <property type="match status" value="1"/>
</dbReference>
<dbReference type="OMA" id="YTDQNKG"/>
<protein>
    <submittedName>
        <fullName evidence="7">RNA 3'-terminal phosphate cyclase-like protein</fullName>
    </submittedName>
</protein>
<dbReference type="InterPro" id="IPR020719">
    <property type="entry name" value="RNA3'_term_phos_cycl-like_CS"/>
</dbReference>
<organism evidence="7 8">
    <name type="scientific">Stegodyphus mimosarum</name>
    <name type="common">African social velvet spider</name>
    <dbReference type="NCBI Taxonomy" id="407821"/>
    <lineage>
        <taxon>Eukaryota</taxon>
        <taxon>Metazoa</taxon>
        <taxon>Ecdysozoa</taxon>
        <taxon>Arthropoda</taxon>
        <taxon>Chelicerata</taxon>
        <taxon>Arachnida</taxon>
        <taxon>Araneae</taxon>
        <taxon>Araneomorphae</taxon>
        <taxon>Entelegynae</taxon>
        <taxon>Eresoidea</taxon>
        <taxon>Eresidae</taxon>
        <taxon>Stegodyphus</taxon>
    </lineage>
</organism>